<name>A0A930VEP2_9ACTN</name>
<dbReference type="InterPro" id="IPR000073">
    <property type="entry name" value="AB_hydrolase_1"/>
</dbReference>
<dbReference type="Proteomes" id="UP000640489">
    <property type="component" value="Unassembled WGS sequence"/>
</dbReference>
<reference evidence="3" key="1">
    <citation type="submission" date="2020-11" db="EMBL/GenBank/DDBJ databases">
        <title>Nocardioides sp. nov., isolated from Soil of Cynanchum wilfordii Hemsley rhizosphere.</title>
        <authorList>
            <person name="Lee J.-S."/>
            <person name="Suh M.K."/>
            <person name="Kim J.-S."/>
        </authorList>
    </citation>
    <scope>NUCLEOTIDE SEQUENCE</scope>
    <source>
        <strain evidence="3">KCTC 19275</strain>
    </source>
</reference>
<keyword evidence="3" id="KW-0378">Hydrolase</keyword>
<dbReference type="GO" id="GO:0016787">
    <property type="term" value="F:hydrolase activity"/>
    <property type="evidence" value="ECO:0007669"/>
    <property type="project" value="UniProtKB-KW"/>
</dbReference>
<dbReference type="PANTHER" id="PTHR22946">
    <property type="entry name" value="DIENELACTONE HYDROLASE DOMAIN-CONTAINING PROTEIN-RELATED"/>
    <property type="match status" value="1"/>
</dbReference>
<evidence type="ECO:0000313" key="4">
    <source>
        <dbReference type="Proteomes" id="UP000640489"/>
    </source>
</evidence>
<keyword evidence="4" id="KW-1185">Reference proteome</keyword>
<dbReference type="Gene3D" id="3.40.50.1820">
    <property type="entry name" value="alpha/beta hydrolase"/>
    <property type="match status" value="1"/>
</dbReference>
<evidence type="ECO:0000256" key="1">
    <source>
        <dbReference type="ARBA" id="ARBA00038115"/>
    </source>
</evidence>
<dbReference type="Pfam" id="PF12697">
    <property type="entry name" value="Abhydrolase_6"/>
    <property type="match status" value="1"/>
</dbReference>
<sequence>MKMPRLMELTKLMVVGARLPVTRTPGEAGLAYEDVAFASTDDVDLKGWFIPGAGVTAGTPGPVVVFVHGWLWNRMGNVAGRVPFTDRDVDFLPPTKALHDAGISVLLFDLSNHGESGRRLPLTFGPFEARDFVGAVRYARSRPDVDGSRVGAVGTSMGGNIVLIGSGECLPINAMLLVQPTRPYKFSAAFAADVMGKMGSMSLPMVDVAYLAARAPRPSTVDPGVYAAKLTDTMQKYVQGTGDPWGSMDIVQSFVDRSPRVLPLVKYPSTGRYEGYRYVTEQAPDVASFFAEYL</sequence>
<dbReference type="AlphaFoldDB" id="A0A930VEP2"/>
<evidence type="ECO:0000313" key="3">
    <source>
        <dbReference type="EMBL" id="MBF4766134.1"/>
    </source>
</evidence>
<proteinExistence type="inferred from homology"/>
<dbReference type="InterPro" id="IPR029058">
    <property type="entry name" value="AB_hydrolase_fold"/>
</dbReference>
<dbReference type="RefSeq" id="WP_194709318.1">
    <property type="nucleotide sequence ID" value="NZ_JADKPN010000026.1"/>
</dbReference>
<feature type="domain" description="AB hydrolase-1" evidence="2">
    <location>
        <begin position="64"/>
        <end position="249"/>
    </location>
</feature>
<protein>
    <submittedName>
        <fullName evidence="3">Alpha/beta fold hydrolase</fullName>
    </submittedName>
</protein>
<evidence type="ECO:0000259" key="2">
    <source>
        <dbReference type="Pfam" id="PF12697"/>
    </source>
</evidence>
<accession>A0A930VEP2</accession>
<comment type="caution">
    <text evidence="3">The sequence shown here is derived from an EMBL/GenBank/DDBJ whole genome shotgun (WGS) entry which is preliminary data.</text>
</comment>
<dbReference type="EMBL" id="JADKPN010000026">
    <property type="protein sequence ID" value="MBF4766134.1"/>
    <property type="molecule type" value="Genomic_DNA"/>
</dbReference>
<gene>
    <name evidence="3" type="ORF">ISU07_23610</name>
</gene>
<organism evidence="3 4">
    <name type="scientific">Nocardioides islandensis</name>
    <dbReference type="NCBI Taxonomy" id="433663"/>
    <lineage>
        <taxon>Bacteria</taxon>
        <taxon>Bacillati</taxon>
        <taxon>Actinomycetota</taxon>
        <taxon>Actinomycetes</taxon>
        <taxon>Propionibacteriales</taxon>
        <taxon>Nocardioidaceae</taxon>
        <taxon>Nocardioides</taxon>
    </lineage>
</organism>
<comment type="similarity">
    <text evidence="1">Belongs to the AB hydrolase superfamily. FUS2 hydrolase family.</text>
</comment>
<dbReference type="SUPFAM" id="SSF53474">
    <property type="entry name" value="alpha/beta-Hydrolases"/>
    <property type="match status" value="1"/>
</dbReference>
<dbReference type="InterPro" id="IPR050261">
    <property type="entry name" value="FrsA_esterase"/>
</dbReference>